<protein>
    <submittedName>
        <fullName evidence="6">HTH-type transcriptional activator BauR</fullName>
    </submittedName>
</protein>
<evidence type="ECO:0000256" key="3">
    <source>
        <dbReference type="ARBA" id="ARBA00023125"/>
    </source>
</evidence>
<dbReference type="SUPFAM" id="SSF53850">
    <property type="entry name" value="Periplasmic binding protein-like II"/>
    <property type="match status" value="1"/>
</dbReference>
<dbReference type="SUPFAM" id="SSF46785">
    <property type="entry name" value="Winged helix' DNA-binding domain"/>
    <property type="match status" value="1"/>
</dbReference>
<comment type="similarity">
    <text evidence="1">Belongs to the LysR transcriptional regulatory family.</text>
</comment>
<evidence type="ECO:0000256" key="4">
    <source>
        <dbReference type="ARBA" id="ARBA00023163"/>
    </source>
</evidence>
<evidence type="ECO:0000313" key="6">
    <source>
        <dbReference type="EMBL" id="GAA0341112.1"/>
    </source>
</evidence>
<keyword evidence="4" id="KW-0804">Transcription</keyword>
<evidence type="ECO:0000256" key="1">
    <source>
        <dbReference type="ARBA" id="ARBA00009437"/>
    </source>
</evidence>
<reference evidence="7" key="1">
    <citation type="journal article" date="2019" name="Int. J. Syst. Evol. Microbiol.">
        <title>The Global Catalogue of Microorganisms (GCM) 10K type strain sequencing project: providing services to taxonomists for standard genome sequencing and annotation.</title>
        <authorList>
            <consortium name="The Broad Institute Genomics Platform"/>
            <consortium name="The Broad Institute Genome Sequencing Center for Infectious Disease"/>
            <person name="Wu L."/>
            <person name="Ma J."/>
        </authorList>
    </citation>
    <scope>NUCLEOTIDE SEQUENCE [LARGE SCALE GENOMIC DNA]</scope>
    <source>
        <strain evidence="7">JCM 13378</strain>
    </source>
</reference>
<dbReference type="PROSITE" id="PS50931">
    <property type="entry name" value="HTH_LYSR"/>
    <property type="match status" value="1"/>
</dbReference>
<sequence length="306" mass="34228">MYKSPVLPKPVSEYDLRLLRVFRTVVQCGGFSAAESELNLSRSTISVHMGNLEQRLGLKLCNRGRAGFCLTSAGQQVYDAATMLFASLDRFATTVATVAGEISGELVIQCSDEVALSPQIRLATVLGTLQKEQPKLHVVVDVNGINSIEQMLLKDQCHIGLFPGYRQIEGLQYQQVYHQPLFLYCAAGHPLFALTEQQISDQQVRDYPVVYPGVEVNAQGREQLNQLNRAARAYHFDARMALVQSGGYLGFFPADYAAPWLAQGKLRAIQPHKRFYDVEYSLVTRQAAREQDKVSAFMRIWQAVHS</sequence>
<dbReference type="InterPro" id="IPR005119">
    <property type="entry name" value="LysR_subst-bd"/>
</dbReference>
<name>A0ABP3GDG0_9ALTE</name>
<dbReference type="InterPro" id="IPR036390">
    <property type="entry name" value="WH_DNA-bd_sf"/>
</dbReference>
<dbReference type="Gene3D" id="3.40.190.290">
    <property type="match status" value="1"/>
</dbReference>
<dbReference type="PANTHER" id="PTHR30126">
    <property type="entry name" value="HTH-TYPE TRANSCRIPTIONAL REGULATOR"/>
    <property type="match status" value="1"/>
</dbReference>
<dbReference type="Gene3D" id="1.10.10.10">
    <property type="entry name" value="Winged helix-like DNA-binding domain superfamily/Winged helix DNA-binding domain"/>
    <property type="match status" value="1"/>
</dbReference>
<keyword evidence="3" id="KW-0238">DNA-binding</keyword>
<dbReference type="InterPro" id="IPR000847">
    <property type="entry name" value="LysR_HTH_N"/>
</dbReference>
<organism evidence="6 7">
    <name type="scientific">Bowmanella denitrificans</name>
    <dbReference type="NCBI Taxonomy" id="366582"/>
    <lineage>
        <taxon>Bacteria</taxon>
        <taxon>Pseudomonadati</taxon>
        <taxon>Pseudomonadota</taxon>
        <taxon>Gammaproteobacteria</taxon>
        <taxon>Alteromonadales</taxon>
        <taxon>Alteromonadaceae</taxon>
        <taxon>Bowmanella</taxon>
    </lineage>
</organism>
<dbReference type="RefSeq" id="WP_343840672.1">
    <property type="nucleotide sequence ID" value="NZ_BAAAEI010000001.1"/>
</dbReference>
<comment type="caution">
    <text evidence="6">The sequence shown here is derived from an EMBL/GenBank/DDBJ whole genome shotgun (WGS) entry which is preliminary data.</text>
</comment>
<evidence type="ECO:0000313" key="7">
    <source>
        <dbReference type="Proteomes" id="UP001501757"/>
    </source>
</evidence>
<keyword evidence="7" id="KW-1185">Reference proteome</keyword>
<accession>A0ABP3GDG0</accession>
<dbReference type="CDD" id="cd05466">
    <property type="entry name" value="PBP2_LTTR_substrate"/>
    <property type="match status" value="1"/>
</dbReference>
<evidence type="ECO:0000259" key="5">
    <source>
        <dbReference type="PROSITE" id="PS50931"/>
    </source>
</evidence>
<dbReference type="EMBL" id="BAAAEI010000001">
    <property type="protein sequence ID" value="GAA0341112.1"/>
    <property type="molecule type" value="Genomic_DNA"/>
</dbReference>
<keyword evidence="2" id="KW-0805">Transcription regulation</keyword>
<dbReference type="PANTHER" id="PTHR30126:SF98">
    <property type="entry name" value="HTH-TYPE TRANSCRIPTIONAL ACTIVATOR BAUR"/>
    <property type="match status" value="1"/>
</dbReference>
<proteinExistence type="inferred from homology"/>
<dbReference type="Pfam" id="PF03466">
    <property type="entry name" value="LysR_substrate"/>
    <property type="match status" value="1"/>
</dbReference>
<gene>
    <name evidence="6" type="primary">bauR</name>
    <name evidence="6" type="ORF">GCM10009092_02050</name>
</gene>
<dbReference type="InterPro" id="IPR036388">
    <property type="entry name" value="WH-like_DNA-bd_sf"/>
</dbReference>
<dbReference type="Proteomes" id="UP001501757">
    <property type="component" value="Unassembled WGS sequence"/>
</dbReference>
<evidence type="ECO:0000256" key="2">
    <source>
        <dbReference type="ARBA" id="ARBA00023015"/>
    </source>
</evidence>
<dbReference type="Pfam" id="PF00126">
    <property type="entry name" value="HTH_1"/>
    <property type="match status" value="1"/>
</dbReference>
<feature type="domain" description="HTH lysR-type" evidence="5">
    <location>
        <begin position="14"/>
        <end position="71"/>
    </location>
</feature>